<evidence type="ECO:0000313" key="6">
    <source>
        <dbReference type="Proteomes" id="UP001430356"/>
    </source>
</evidence>
<feature type="region of interest" description="Disordered" evidence="3">
    <location>
        <begin position="322"/>
        <end position="407"/>
    </location>
</feature>
<dbReference type="InterPro" id="IPR013083">
    <property type="entry name" value="Znf_RING/FYVE/PHD"/>
</dbReference>
<feature type="region of interest" description="Disordered" evidence="3">
    <location>
        <begin position="203"/>
        <end position="257"/>
    </location>
</feature>
<keyword evidence="1" id="KW-0862">Zinc</keyword>
<dbReference type="GO" id="GO:0008270">
    <property type="term" value="F:zinc ion binding"/>
    <property type="evidence" value="ECO:0007669"/>
    <property type="project" value="UniProtKB-KW"/>
</dbReference>
<dbReference type="InterPro" id="IPR000571">
    <property type="entry name" value="Znf_CCCH"/>
</dbReference>
<gene>
    <name evidence="5" type="ORF">NESM_000584900</name>
</gene>
<dbReference type="Proteomes" id="UP001430356">
    <property type="component" value="Unassembled WGS sequence"/>
</dbReference>
<accession>A0AAW0ESS0</accession>
<sequence>MNALSPPFYGRTYPTQTALLMWEATQAVQNSLSEQSRDMRRSLELAMSLHETLESNREMYNNIIAERDEAYRRLQNADAKLQQVERVVRRYAEVKDPVVASDGYTYERTQLSRYLDECKQSNSKAYSQQTKEELTDVMVDNVSLRRLAELLMSTPAVEVPQLSNRVPLVSGGLGMDGAPSRWGDEGPSMGVAQHVEVGPGSTGHVGGGGGGAGGRSAGNGMSAGPAHVGRRFDRSGGGAKYGKPSSGSANRNGNEGSGGLHPCLRVYGLCNFEDDCTFANYPYEACLNHIKGKCRFGSTCKELHVDPRDPAYQNTRSFANHMHHHANGGAHSQSALSHGNGAGAADNAESVSAGDAGAEAAKRPTNGKAPEPTASREGDAASTKKYVKPRDGAEPTSPPAEADKTEK</sequence>
<feature type="coiled-coil region" evidence="2">
    <location>
        <begin position="60"/>
        <end position="94"/>
    </location>
</feature>
<dbReference type="PANTHER" id="PTHR19851">
    <property type="entry name" value="OS02G0203500 PROTEIN"/>
    <property type="match status" value="1"/>
</dbReference>
<name>A0AAW0ESS0_9TRYP</name>
<keyword evidence="1" id="KW-0863">Zinc-finger</keyword>
<dbReference type="Gene3D" id="3.30.40.10">
    <property type="entry name" value="Zinc/RING finger domain, C3HC4 (zinc finger)"/>
    <property type="match status" value="1"/>
</dbReference>
<feature type="compositionally biased region" description="Polar residues" evidence="3">
    <location>
        <begin position="245"/>
        <end position="254"/>
    </location>
</feature>
<comment type="caution">
    <text evidence="5">The sequence shown here is derived from an EMBL/GenBank/DDBJ whole genome shotgun (WGS) entry which is preliminary data.</text>
</comment>
<dbReference type="AlphaFoldDB" id="A0AAW0ESS0"/>
<organism evidence="5 6">
    <name type="scientific">Novymonas esmeraldas</name>
    <dbReference type="NCBI Taxonomy" id="1808958"/>
    <lineage>
        <taxon>Eukaryota</taxon>
        <taxon>Discoba</taxon>
        <taxon>Euglenozoa</taxon>
        <taxon>Kinetoplastea</taxon>
        <taxon>Metakinetoplastina</taxon>
        <taxon>Trypanosomatida</taxon>
        <taxon>Trypanosomatidae</taxon>
        <taxon>Novymonas</taxon>
    </lineage>
</organism>
<protein>
    <recommendedName>
        <fullName evidence="4">C3H1-type domain-containing protein</fullName>
    </recommendedName>
</protein>
<dbReference type="PROSITE" id="PS50103">
    <property type="entry name" value="ZF_C3H1"/>
    <property type="match status" value="1"/>
</dbReference>
<dbReference type="PANTHER" id="PTHR19851:SF7">
    <property type="entry name" value="F-BOX DOMAIN-CONTAINING PROTEIN"/>
    <property type="match status" value="1"/>
</dbReference>
<proteinExistence type="predicted"/>
<evidence type="ECO:0000256" key="2">
    <source>
        <dbReference type="SAM" id="Coils"/>
    </source>
</evidence>
<evidence type="ECO:0000256" key="1">
    <source>
        <dbReference type="PROSITE-ProRule" id="PRU00723"/>
    </source>
</evidence>
<keyword evidence="1" id="KW-0479">Metal-binding</keyword>
<reference evidence="5 6" key="1">
    <citation type="journal article" date="2021" name="MBio">
        <title>A New Model Trypanosomatid, Novymonas esmeraldas: Genomic Perception of Its 'Candidatus Pandoraea novymonadis' Endosymbiont.</title>
        <authorList>
            <person name="Zakharova A."/>
            <person name="Saura A."/>
            <person name="Butenko A."/>
            <person name="Podesvova L."/>
            <person name="Warmusova S."/>
            <person name="Kostygov A.Y."/>
            <person name="Nenarokova A."/>
            <person name="Lukes J."/>
            <person name="Opperdoes F.R."/>
            <person name="Yurchenko V."/>
        </authorList>
    </citation>
    <scope>NUCLEOTIDE SEQUENCE [LARGE SCALE GENOMIC DNA]</scope>
    <source>
        <strain evidence="5 6">E262AT.01</strain>
    </source>
</reference>
<feature type="zinc finger region" description="C3H1-type" evidence="1">
    <location>
        <begin position="280"/>
        <end position="307"/>
    </location>
</feature>
<keyword evidence="2" id="KW-0175">Coiled coil</keyword>
<dbReference type="EMBL" id="JAECZO010000077">
    <property type="protein sequence ID" value="KAK7196474.1"/>
    <property type="molecule type" value="Genomic_DNA"/>
</dbReference>
<feature type="domain" description="C3H1-type" evidence="4">
    <location>
        <begin position="280"/>
        <end position="307"/>
    </location>
</feature>
<keyword evidence="6" id="KW-1185">Reference proteome</keyword>
<evidence type="ECO:0000313" key="5">
    <source>
        <dbReference type="EMBL" id="KAK7196474.1"/>
    </source>
</evidence>
<evidence type="ECO:0000256" key="3">
    <source>
        <dbReference type="SAM" id="MobiDB-lite"/>
    </source>
</evidence>
<feature type="compositionally biased region" description="Gly residues" evidence="3">
    <location>
        <begin position="203"/>
        <end position="217"/>
    </location>
</feature>
<evidence type="ECO:0000259" key="4">
    <source>
        <dbReference type="PROSITE" id="PS50103"/>
    </source>
</evidence>